<proteinExistence type="predicted"/>
<dbReference type="AlphaFoldDB" id="A0A4Y2J9R5"/>
<comment type="caution">
    <text evidence="1">The sequence shown here is derived from an EMBL/GenBank/DDBJ whole genome shotgun (WGS) entry which is preliminary data.</text>
</comment>
<protein>
    <submittedName>
        <fullName evidence="1">Uncharacterized protein</fullName>
    </submittedName>
</protein>
<evidence type="ECO:0000313" key="1">
    <source>
        <dbReference type="EMBL" id="GBM85956.1"/>
    </source>
</evidence>
<accession>A0A4Y2J9R5</accession>
<gene>
    <name evidence="1" type="ORF">AVEN_36442_1</name>
</gene>
<sequence>MTRTTPELESPSPNLARLRLGHTRFAHRQLLMVEVQVTLHPFAHLHDTPERRAGGSGSLWLMTENNPCLVSFQSQSKGLLENPLQS</sequence>
<reference evidence="1 2" key="1">
    <citation type="journal article" date="2019" name="Sci. Rep.">
        <title>Orb-weaving spider Araneus ventricosus genome elucidates the spidroin gene catalogue.</title>
        <authorList>
            <person name="Kono N."/>
            <person name="Nakamura H."/>
            <person name="Ohtoshi R."/>
            <person name="Moran D.A.P."/>
            <person name="Shinohara A."/>
            <person name="Yoshida Y."/>
            <person name="Fujiwara M."/>
            <person name="Mori M."/>
            <person name="Tomita M."/>
            <person name="Arakawa K."/>
        </authorList>
    </citation>
    <scope>NUCLEOTIDE SEQUENCE [LARGE SCALE GENOMIC DNA]</scope>
</reference>
<dbReference type="EMBL" id="BGPR01003275">
    <property type="protein sequence ID" value="GBM85956.1"/>
    <property type="molecule type" value="Genomic_DNA"/>
</dbReference>
<keyword evidence="2" id="KW-1185">Reference proteome</keyword>
<dbReference type="Proteomes" id="UP000499080">
    <property type="component" value="Unassembled WGS sequence"/>
</dbReference>
<evidence type="ECO:0000313" key="2">
    <source>
        <dbReference type="Proteomes" id="UP000499080"/>
    </source>
</evidence>
<name>A0A4Y2J9R5_ARAVE</name>
<organism evidence="1 2">
    <name type="scientific">Araneus ventricosus</name>
    <name type="common">Orbweaver spider</name>
    <name type="synonym">Epeira ventricosa</name>
    <dbReference type="NCBI Taxonomy" id="182803"/>
    <lineage>
        <taxon>Eukaryota</taxon>
        <taxon>Metazoa</taxon>
        <taxon>Ecdysozoa</taxon>
        <taxon>Arthropoda</taxon>
        <taxon>Chelicerata</taxon>
        <taxon>Arachnida</taxon>
        <taxon>Araneae</taxon>
        <taxon>Araneomorphae</taxon>
        <taxon>Entelegynae</taxon>
        <taxon>Araneoidea</taxon>
        <taxon>Araneidae</taxon>
        <taxon>Araneus</taxon>
    </lineage>
</organism>